<dbReference type="VEuPathDB" id="FungiDB:VP01_7998g1"/>
<dbReference type="OrthoDB" id="10561963at2759"/>
<evidence type="ECO:0000313" key="2">
    <source>
        <dbReference type="EMBL" id="KNZ45609.1"/>
    </source>
</evidence>
<proteinExistence type="predicted"/>
<dbReference type="EMBL" id="LAVV01013491">
    <property type="protein sequence ID" value="KNZ45609.1"/>
    <property type="molecule type" value="Genomic_DNA"/>
</dbReference>
<feature type="compositionally biased region" description="Polar residues" evidence="1">
    <location>
        <begin position="84"/>
        <end position="124"/>
    </location>
</feature>
<protein>
    <submittedName>
        <fullName evidence="2">Uncharacterized protein</fullName>
    </submittedName>
</protein>
<dbReference type="Proteomes" id="UP000037035">
    <property type="component" value="Unassembled WGS sequence"/>
</dbReference>
<gene>
    <name evidence="2" type="ORF">VP01_7998g1</name>
</gene>
<reference evidence="2 3" key="1">
    <citation type="submission" date="2015-08" db="EMBL/GenBank/DDBJ databases">
        <title>Next Generation Sequencing and Analysis of the Genome of Puccinia sorghi L Schw, the Causal Agent of Maize Common Rust.</title>
        <authorList>
            <person name="Rochi L."/>
            <person name="Burguener G."/>
            <person name="Darino M."/>
            <person name="Turjanski A."/>
            <person name="Kreff E."/>
            <person name="Dieguez M.J."/>
            <person name="Sacco F."/>
        </authorList>
    </citation>
    <scope>NUCLEOTIDE SEQUENCE [LARGE SCALE GENOMIC DNA]</scope>
    <source>
        <strain evidence="2 3">RO10H11247</strain>
    </source>
</reference>
<evidence type="ECO:0000313" key="3">
    <source>
        <dbReference type="Proteomes" id="UP000037035"/>
    </source>
</evidence>
<feature type="compositionally biased region" description="Polar residues" evidence="1">
    <location>
        <begin position="63"/>
        <end position="72"/>
    </location>
</feature>
<organism evidence="2 3">
    <name type="scientific">Puccinia sorghi</name>
    <dbReference type="NCBI Taxonomy" id="27349"/>
    <lineage>
        <taxon>Eukaryota</taxon>
        <taxon>Fungi</taxon>
        <taxon>Dikarya</taxon>
        <taxon>Basidiomycota</taxon>
        <taxon>Pucciniomycotina</taxon>
        <taxon>Pucciniomycetes</taxon>
        <taxon>Pucciniales</taxon>
        <taxon>Pucciniaceae</taxon>
        <taxon>Puccinia</taxon>
    </lineage>
</organism>
<name>A0A0L6UAN3_9BASI</name>
<feature type="non-terminal residue" evidence="2">
    <location>
        <position position="261"/>
    </location>
</feature>
<feature type="compositionally biased region" description="Basic and acidic residues" evidence="1">
    <location>
        <begin position="51"/>
        <end position="62"/>
    </location>
</feature>
<dbReference type="AlphaFoldDB" id="A0A0L6UAN3"/>
<evidence type="ECO:0000256" key="1">
    <source>
        <dbReference type="SAM" id="MobiDB-lite"/>
    </source>
</evidence>
<feature type="region of interest" description="Disordered" evidence="1">
    <location>
        <begin position="33"/>
        <end position="136"/>
    </location>
</feature>
<keyword evidence="3" id="KW-1185">Reference proteome</keyword>
<sequence length="261" mass="29025">RCKRHAKRESKVTESLSSCAFKYSHLLTNHSLPDVIEGKPIPPEDLIDLTAKNKDGDKENAQKSDSTLSNPPSKRIRILLKKPGNQSNSAVPGAGNATTSTGEPNPNTTDDGSMDLDNQSSTGGLVTPQVPPANPHHNWLVRKVQHLPGYNCPRAHDTPPIFSCYYFIGQLVYSPPATADTTPLSFIKDIVLRAEIHSILKTFQGNLNRQKFKQAHIAIHSFLDCRVKTMQKRTATTEPPRFTLIKLESSHNAWLKEIQKY</sequence>
<accession>A0A0L6UAN3</accession>
<dbReference type="STRING" id="27349.A0A0L6UAN3"/>
<comment type="caution">
    <text evidence="2">The sequence shown here is derived from an EMBL/GenBank/DDBJ whole genome shotgun (WGS) entry which is preliminary data.</text>
</comment>
<feature type="non-terminal residue" evidence="2">
    <location>
        <position position="1"/>
    </location>
</feature>